<protein>
    <recommendedName>
        <fullName evidence="1">Peptidase C45 hydrolase domain-containing protein</fullName>
    </recommendedName>
</protein>
<keyword evidence="3" id="KW-1185">Reference proteome</keyword>
<dbReference type="InterPro" id="IPR047794">
    <property type="entry name" value="C45_proenzyme-like"/>
</dbReference>
<dbReference type="AlphaFoldDB" id="A0AA38I1B2"/>
<dbReference type="InterPro" id="IPR005079">
    <property type="entry name" value="Peptidase_C45_hydrolase"/>
</dbReference>
<dbReference type="Proteomes" id="UP001168821">
    <property type="component" value="Unassembled WGS sequence"/>
</dbReference>
<evidence type="ECO:0000313" key="2">
    <source>
        <dbReference type="EMBL" id="KAJ3645927.1"/>
    </source>
</evidence>
<proteinExistence type="predicted"/>
<feature type="domain" description="Peptidase C45 hydrolase" evidence="1">
    <location>
        <begin position="127"/>
        <end position="369"/>
    </location>
</feature>
<dbReference type="PANTHER" id="PTHR34180:SF1">
    <property type="entry name" value="BETA-ALANYL-DOPAMINE_CARCININE HYDROLASE"/>
    <property type="match status" value="1"/>
</dbReference>
<dbReference type="Gene3D" id="3.60.60.10">
    <property type="entry name" value="Penicillin V Acylase, Chain A"/>
    <property type="match status" value="1"/>
</dbReference>
<dbReference type="EMBL" id="JALNTZ010000007">
    <property type="protein sequence ID" value="KAJ3645927.1"/>
    <property type="molecule type" value="Genomic_DNA"/>
</dbReference>
<reference evidence="2" key="1">
    <citation type="journal article" date="2023" name="G3 (Bethesda)">
        <title>Whole genome assemblies of Zophobas morio and Tenebrio molitor.</title>
        <authorList>
            <person name="Kaur S."/>
            <person name="Stinson S.A."/>
            <person name="diCenzo G.C."/>
        </authorList>
    </citation>
    <scope>NUCLEOTIDE SEQUENCE</scope>
    <source>
        <strain evidence="2">QUZm001</strain>
    </source>
</reference>
<sequence>MPVTESIGRRQCIPILYTRGTHYEVGFDIGHTFASLIQTFLKSYSFLHEEFLPAYNTCEGRKAYEDTLDSVKANFPQYVDEIQGTADGAKVPFHELFLLHLDNIILNSFPSNEQKKQPTGCSSICVNHKGQEILGHTEDALTETLNHFYLVSAHIISDKPQGRWNVTEEKFTSLCYAGHLPGYTMSYNHHGLVFSINTLCAKNLIPGKTPRQFITRALLAAENYTQAMQVLKDEGCGAADGCSVNITFLGQEGERIFHNIEMAPTETANESELSEVTARPGEHLIHTNSYLRLPINTANIEMLRSSEERMITLQKCKGPKCENDVIKMLGDNSNKEYPVFRDAGFVRTIAVGIFDIVNRTWSLYSDNPKKNEVLAVLPIVLKNK</sequence>
<evidence type="ECO:0000313" key="3">
    <source>
        <dbReference type="Proteomes" id="UP001168821"/>
    </source>
</evidence>
<comment type="caution">
    <text evidence="2">The sequence shown here is derived from an EMBL/GenBank/DDBJ whole genome shotgun (WGS) entry which is preliminary data.</text>
</comment>
<organism evidence="2 3">
    <name type="scientific">Zophobas morio</name>
    <dbReference type="NCBI Taxonomy" id="2755281"/>
    <lineage>
        <taxon>Eukaryota</taxon>
        <taxon>Metazoa</taxon>
        <taxon>Ecdysozoa</taxon>
        <taxon>Arthropoda</taxon>
        <taxon>Hexapoda</taxon>
        <taxon>Insecta</taxon>
        <taxon>Pterygota</taxon>
        <taxon>Neoptera</taxon>
        <taxon>Endopterygota</taxon>
        <taxon>Coleoptera</taxon>
        <taxon>Polyphaga</taxon>
        <taxon>Cucujiformia</taxon>
        <taxon>Tenebrionidae</taxon>
        <taxon>Zophobas</taxon>
    </lineage>
</organism>
<dbReference type="NCBIfam" id="NF040521">
    <property type="entry name" value="C45_proenzyme"/>
    <property type="match status" value="1"/>
</dbReference>
<dbReference type="PANTHER" id="PTHR34180">
    <property type="entry name" value="PEPTIDASE C45"/>
    <property type="match status" value="1"/>
</dbReference>
<accession>A0AA38I1B2</accession>
<name>A0AA38I1B2_9CUCU</name>
<dbReference type="Pfam" id="PF03417">
    <property type="entry name" value="AAT"/>
    <property type="match status" value="1"/>
</dbReference>
<dbReference type="InterPro" id="IPR047801">
    <property type="entry name" value="Peptidase_C45"/>
</dbReference>
<dbReference type="Gene3D" id="1.10.10.2120">
    <property type="match status" value="1"/>
</dbReference>
<evidence type="ECO:0000259" key="1">
    <source>
        <dbReference type="Pfam" id="PF03417"/>
    </source>
</evidence>
<gene>
    <name evidence="2" type="ORF">Zmor_023546</name>
</gene>